<keyword evidence="3" id="KW-0813">Transport</keyword>
<dbReference type="Proteomes" id="UP001203410">
    <property type="component" value="Unassembled WGS sequence"/>
</dbReference>
<evidence type="ECO:0000259" key="26">
    <source>
        <dbReference type="PROSITE" id="PS50850"/>
    </source>
</evidence>
<evidence type="ECO:0000256" key="24">
    <source>
        <dbReference type="ARBA" id="ARBA00046376"/>
    </source>
</evidence>
<keyword evidence="7" id="KW-0458">Lysosome</keyword>
<evidence type="ECO:0000256" key="16">
    <source>
        <dbReference type="ARBA" id="ARBA00044900"/>
    </source>
</evidence>
<evidence type="ECO:0000256" key="4">
    <source>
        <dbReference type="ARBA" id="ARBA00022692"/>
    </source>
</evidence>
<comment type="catalytic activity">
    <reaction evidence="19">
        <text>L-alanyl-L-lysine(out) = L-alanyl-L-lysine(in)</text>
        <dbReference type="Rhea" id="RHEA:79415"/>
        <dbReference type="ChEBI" id="CHEBI:192470"/>
    </reaction>
</comment>
<comment type="catalytic activity">
    <reaction evidence="12">
        <text>L-lysyl-L-alpha-amino acid(out) = L-lysyl-L-alpha-amino acid(in)</text>
        <dbReference type="Rhea" id="RHEA:79387"/>
        <dbReference type="ChEBI" id="CHEBI:229965"/>
    </reaction>
</comment>
<comment type="catalytic activity">
    <reaction evidence="13">
        <text>L-alpha-aminoacyl-L-lysine(out) = L-alpha-aminoacyl-L-lysine(in)</text>
        <dbReference type="Rhea" id="RHEA:79383"/>
        <dbReference type="ChEBI" id="CHEBI:229966"/>
    </reaction>
</comment>
<comment type="catalytic activity">
    <reaction evidence="17">
        <text>L-arginyl-glycine(out) = L-arginyl-glycine(in)</text>
        <dbReference type="Rhea" id="RHEA:79391"/>
        <dbReference type="ChEBI" id="CHEBI:229955"/>
    </reaction>
</comment>
<comment type="catalytic activity">
    <reaction evidence="11">
        <text>L-alpha-aminoacyl-L-histidine(out) = L-alpha-aminoacyl-L-histidine(in)</text>
        <dbReference type="Rhea" id="RHEA:79375"/>
        <dbReference type="ChEBI" id="CHEBI:229967"/>
    </reaction>
</comment>
<feature type="transmembrane region" description="Helical" evidence="25">
    <location>
        <begin position="84"/>
        <end position="101"/>
    </location>
</feature>
<accession>A0ABT0RXG0</accession>
<evidence type="ECO:0000256" key="15">
    <source>
        <dbReference type="ARBA" id="ARBA00044899"/>
    </source>
</evidence>
<keyword evidence="4 25" id="KW-0812">Transmembrane</keyword>
<evidence type="ECO:0000256" key="21">
    <source>
        <dbReference type="ARBA" id="ARBA00044985"/>
    </source>
</evidence>
<evidence type="ECO:0000256" key="3">
    <source>
        <dbReference type="ARBA" id="ARBA00022448"/>
    </source>
</evidence>
<comment type="catalytic activity">
    <reaction evidence="8">
        <text>L-lysyl-L-alanine(out) = L-lysyl-L-alanine(in)</text>
        <dbReference type="Rhea" id="RHEA:79399"/>
        <dbReference type="ChEBI" id="CHEBI:229954"/>
    </reaction>
</comment>
<feature type="transmembrane region" description="Helical" evidence="25">
    <location>
        <begin position="259"/>
        <end position="278"/>
    </location>
</feature>
<dbReference type="InterPro" id="IPR036259">
    <property type="entry name" value="MFS_trans_sf"/>
</dbReference>
<dbReference type="InterPro" id="IPR005829">
    <property type="entry name" value="Sugar_transporter_CS"/>
</dbReference>
<evidence type="ECO:0000256" key="1">
    <source>
        <dbReference type="ARBA" id="ARBA00004155"/>
    </source>
</evidence>
<comment type="catalytic activity">
    <reaction evidence="10">
        <text>L-alpha-aminoacyl-L-arginine(out) = L-alpha-aminoacyl-L-arginine(in)</text>
        <dbReference type="Rhea" id="RHEA:79367"/>
        <dbReference type="ChEBI" id="CHEBI:229968"/>
    </reaction>
</comment>
<dbReference type="PROSITE" id="PS50850">
    <property type="entry name" value="MFS"/>
    <property type="match status" value="1"/>
</dbReference>
<evidence type="ECO:0000256" key="8">
    <source>
        <dbReference type="ARBA" id="ARBA00044876"/>
    </source>
</evidence>
<feature type="transmembrane region" description="Helical" evidence="25">
    <location>
        <begin position="313"/>
        <end position="336"/>
    </location>
</feature>
<feature type="domain" description="Major facilitator superfamily (MFS) profile" evidence="26">
    <location>
        <begin position="15"/>
        <end position="411"/>
    </location>
</feature>
<protein>
    <recommendedName>
        <fullName evidence="21">Lysosomal dipeptide transporter MFSD1</fullName>
    </recommendedName>
    <alternativeName>
        <fullName evidence="22">Major facilitator superfamily domain-containing protein 1</fullName>
    </alternativeName>
</protein>
<organism evidence="27 28">
    <name type="scientific">Sphingomonas caseinilyticus</name>
    <dbReference type="NCBI Taxonomy" id="2908205"/>
    <lineage>
        <taxon>Bacteria</taxon>
        <taxon>Pseudomonadati</taxon>
        <taxon>Pseudomonadota</taxon>
        <taxon>Alphaproteobacteria</taxon>
        <taxon>Sphingomonadales</taxon>
        <taxon>Sphingomonadaceae</taxon>
        <taxon>Sphingomonas</taxon>
    </lineage>
</organism>
<dbReference type="PANTHER" id="PTHR23512:SF3">
    <property type="entry name" value="MAJOR FACILITATOR SUPERFAMILY DOMAIN-CONTAINING PROTEIN 1"/>
    <property type="match status" value="1"/>
</dbReference>
<comment type="similarity">
    <text evidence="2">Belongs to the major facilitator superfamily.</text>
</comment>
<dbReference type="EMBL" id="JAMGBA010000004">
    <property type="protein sequence ID" value="MCL6699708.1"/>
    <property type="molecule type" value="Genomic_DNA"/>
</dbReference>
<comment type="catalytic activity">
    <reaction evidence="15">
        <text>L-arginyl-L-alpha-amino acid(out) = L-arginyl-L-alpha-amino acid(in)</text>
        <dbReference type="Rhea" id="RHEA:79371"/>
        <dbReference type="ChEBI" id="CHEBI:84315"/>
    </reaction>
</comment>
<keyword evidence="28" id="KW-1185">Reference proteome</keyword>
<comment type="subunit">
    <text evidence="24">Homodimer. Interacts with lysosomal protein GLMP (via lumenal domain); the interaction starts while both proteins are still in the endoplasmic reticulum and is required for stabilization of MFSD1 in lysosomes but has no direct effect on its targeting to lysosomes or transporter activity.</text>
</comment>
<evidence type="ECO:0000256" key="19">
    <source>
        <dbReference type="ARBA" id="ARBA00044919"/>
    </source>
</evidence>
<comment type="catalytic activity">
    <reaction evidence="20">
        <text>L-lysyl-glycine(out) = L-lysyl-glycine(in)</text>
        <dbReference type="Rhea" id="RHEA:79407"/>
        <dbReference type="ChEBI" id="CHEBI:191202"/>
    </reaction>
</comment>
<evidence type="ECO:0000256" key="2">
    <source>
        <dbReference type="ARBA" id="ARBA00008335"/>
    </source>
</evidence>
<feature type="transmembrane region" description="Helical" evidence="25">
    <location>
        <begin position="9"/>
        <end position="29"/>
    </location>
</feature>
<comment type="catalytic activity">
    <reaction evidence="14">
        <text>L-aspartyl-L-lysine(out) = L-aspartyl-L-lysine(in)</text>
        <dbReference type="Rhea" id="RHEA:79411"/>
        <dbReference type="ChEBI" id="CHEBI:229953"/>
    </reaction>
</comment>
<feature type="transmembrane region" description="Helical" evidence="25">
    <location>
        <begin position="49"/>
        <end position="72"/>
    </location>
</feature>
<evidence type="ECO:0000256" key="12">
    <source>
        <dbReference type="ARBA" id="ARBA00044891"/>
    </source>
</evidence>
<feature type="transmembrane region" description="Helical" evidence="25">
    <location>
        <begin position="173"/>
        <end position="193"/>
    </location>
</feature>
<keyword evidence="6 25" id="KW-0472">Membrane</keyword>
<reference evidence="27 28" key="1">
    <citation type="submission" date="2022-05" db="EMBL/GenBank/DDBJ databases">
        <authorList>
            <person name="Jo J.-H."/>
            <person name="Im W.-T."/>
        </authorList>
    </citation>
    <scope>NUCLEOTIDE SEQUENCE [LARGE SCALE GENOMIC DNA]</scope>
    <source>
        <strain evidence="27 28">NSE70-1</strain>
    </source>
</reference>
<evidence type="ECO:0000256" key="5">
    <source>
        <dbReference type="ARBA" id="ARBA00022989"/>
    </source>
</evidence>
<dbReference type="InterPro" id="IPR052187">
    <property type="entry name" value="MFSD1"/>
</dbReference>
<evidence type="ECO:0000256" key="18">
    <source>
        <dbReference type="ARBA" id="ARBA00044912"/>
    </source>
</evidence>
<feature type="transmembrane region" description="Helical" evidence="25">
    <location>
        <begin position="113"/>
        <end position="130"/>
    </location>
</feature>
<dbReference type="InterPro" id="IPR020846">
    <property type="entry name" value="MFS_dom"/>
</dbReference>
<feature type="transmembrane region" description="Helical" evidence="25">
    <location>
        <begin position="388"/>
        <end position="406"/>
    </location>
</feature>
<evidence type="ECO:0000256" key="23">
    <source>
        <dbReference type="ARBA" id="ARBA00045709"/>
    </source>
</evidence>
<evidence type="ECO:0000256" key="7">
    <source>
        <dbReference type="ARBA" id="ARBA00023228"/>
    </source>
</evidence>
<comment type="caution">
    <text evidence="27">The sequence shown here is derived from an EMBL/GenBank/DDBJ whole genome shotgun (WGS) entry which is preliminary data.</text>
</comment>
<dbReference type="CDD" id="cd06174">
    <property type="entry name" value="MFS"/>
    <property type="match status" value="1"/>
</dbReference>
<evidence type="ECO:0000256" key="10">
    <source>
        <dbReference type="ARBA" id="ARBA00044881"/>
    </source>
</evidence>
<feature type="transmembrane region" description="Helical" evidence="25">
    <location>
        <begin position="290"/>
        <end position="307"/>
    </location>
</feature>
<keyword evidence="5 25" id="KW-1133">Transmembrane helix</keyword>
<evidence type="ECO:0000256" key="9">
    <source>
        <dbReference type="ARBA" id="ARBA00044878"/>
    </source>
</evidence>
<evidence type="ECO:0000313" key="27">
    <source>
        <dbReference type="EMBL" id="MCL6699708.1"/>
    </source>
</evidence>
<gene>
    <name evidence="27" type="ORF">LZ496_13065</name>
</gene>
<comment type="catalytic activity">
    <reaction evidence="9">
        <text>L-histidyl-glycine(out) = L-histidyl-glycine(in)</text>
        <dbReference type="Rhea" id="RHEA:79395"/>
        <dbReference type="ChEBI" id="CHEBI:229957"/>
    </reaction>
</comment>
<feature type="transmembrane region" description="Helical" evidence="25">
    <location>
        <begin position="223"/>
        <end position="247"/>
    </location>
</feature>
<comment type="subcellular location">
    <subcellularLocation>
        <location evidence="1">Lysosome membrane</location>
        <topology evidence="1">Multi-pass membrane protein</topology>
    </subcellularLocation>
</comment>
<comment type="catalytic activity">
    <reaction evidence="16">
        <text>L-lysyl-L-lysine(out) = L-lysyl-L-lysine(in)</text>
        <dbReference type="Rhea" id="RHEA:79403"/>
        <dbReference type="ChEBI" id="CHEBI:229956"/>
    </reaction>
</comment>
<dbReference type="Pfam" id="PF07690">
    <property type="entry name" value="MFS_1"/>
    <property type="match status" value="1"/>
</dbReference>
<dbReference type="InterPro" id="IPR011701">
    <property type="entry name" value="MFS"/>
</dbReference>
<evidence type="ECO:0000313" key="28">
    <source>
        <dbReference type="Proteomes" id="UP001203410"/>
    </source>
</evidence>
<dbReference type="PANTHER" id="PTHR23512">
    <property type="entry name" value="MAJOR FACILITATOR SUPERFAMILY DOMAIN-CONTAINING PROTEIN 1"/>
    <property type="match status" value="1"/>
</dbReference>
<dbReference type="RefSeq" id="WP_249905166.1">
    <property type="nucleotide sequence ID" value="NZ_JAMGBA010000004.1"/>
</dbReference>
<evidence type="ECO:0000256" key="25">
    <source>
        <dbReference type="SAM" id="Phobius"/>
    </source>
</evidence>
<evidence type="ECO:0000256" key="14">
    <source>
        <dbReference type="ARBA" id="ARBA00044898"/>
    </source>
</evidence>
<name>A0ABT0RXG0_9SPHN</name>
<evidence type="ECO:0000256" key="22">
    <source>
        <dbReference type="ARBA" id="ARBA00045018"/>
    </source>
</evidence>
<evidence type="ECO:0000256" key="20">
    <source>
        <dbReference type="ARBA" id="ARBA00044924"/>
    </source>
</evidence>
<feature type="transmembrane region" description="Helical" evidence="25">
    <location>
        <begin position="142"/>
        <end position="161"/>
    </location>
</feature>
<dbReference type="Gene3D" id="1.20.1250.20">
    <property type="entry name" value="MFS general substrate transporter like domains"/>
    <property type="match status" value="2"/>
</dbReference>
<evidence type="ECO:0000256" key="13">
    <source>
        <dbReference type="ARBA" id="ARBA00044893"/>
    </source>
</evidence>
<comment type="catalytic activity">
    <reaction evidence="18">
        <text>L-histidyl-L-alpha-amino acid(out) = L-histidyl-L-alpha-amino acid(in)</text>
        <dbReference type="Rhea" id="RHEA:79379"/>
        <dbReference type="ChEBI" id="CHEBI:229964"/>
    </reaction>
</comment>
<evidence type="ECO:0000256" key="6">
    <source>
        <dbReference type="ARBA" id="ARBA00023136"/>
    </source>
</evidence>
<proteinExistence type="inferred from homology"/>
<feature type="transmembrane region" description="Helical" evidence="25">
    <location>
        <begin position="348"/>
        <end position="368"/>
    </location>
</feature>
<sequence>MSQATERPAVTPLGVVTVAWLITSIYYFYQYAMRSAPAVMVPQMSDAFGLTPVGIASLVGLFYYAYAPFSLVAGVAMDQVGPRAVVPLGAATVAVGALLFSTGDPNLASIGRFMQGAGGVFALIGAAYIATTNFPASKAATLIGATQMFGMAGGSAGQFLVGPAISNGLQWDSFWLIMGVIGIPIAILLFLFIPKRQKTERHGNWLSDAGSAMKTVFCNPQSIICGLISGLFFIPTTIFDMVWGVRFLQEAHGMSYDVAVLRSAAVPFGWIIGCPLLGWISDKIGRRKPVIIVAGVVLAAAMAMGLYGPPGVFPPYSIALVMGIASGAAMLPYTVIKEANRPEHAGTATGVINFINFSFSALLGPLFAARLMRISGGGDRELGDYQLTFMPMLVGIGIAILLAFLLRETGSRARPAQPLGDPLPEAR</sequence>
<evidence type="ECO:0000256" key="17">
    <source>
        <dbReference type="ARBA" id="ARBA00044903"/>
    </source>
</evidence>
<dbReference type="PROSITE" id="PS00216">
    <property type="entry name" value="SUGAR_TRANSPORT_1"/>
    <property type="match status" value="1"/>
</dbReference>
<dbReference type="SUPFAM" id="SSF103473">
    <property type="entry name" value="MFS general substrate transporter"/>
    <property type="match status" value="1"/>
</dbReference>
<evidence type="ECO:0000256" key="11">
    <source>
        <dbReference type="ARBA" id="ARBA00044884"/>
    </source>
</evidence>
<comment type="function">
    <text evidence="23">Lysosomal dipeptide uniporter that selectively exports lysine, arginine or histidine-containing dipeptides with a net positive charge from the lysosome lumen into the cytosol. Could play a role in a specific type of protein O-glycosylation indirectly regulating macrophages migration and tissue invasion. Also essential for liver homeostasis.</text>
</comment>